<evidence type="ECO:0000256" key="2">
    <source>
        <dbReference type="ARBA" id="ARBA00022553"/>
    </source>
</evidence>
<dbReference type="RefSeq" id="WP_012002016.1">
    <property type="nucleotide sequence ID" value="NC_009806.1"/>
</dbReference>
<dbReference type="InterPro" id="IPR018299">
    <property type="entry name" value="Alkaline_phosphatase_AS"/>
</dbReference>
<evidence type="ECO:0000313" key="12">
    <source>
        <dbReference type="Proteomes" id="UP000001116"/>
    </source>
</evidence>
<feature type="active site" description="Phosphoserine intermediate" evidence="7">
    <location>
        <position position="135"/>
    </location>
</feature>
<keyword evidence="12" id="KW-1185">Reference proteome</keyword>
<evidence type="ECO:0000256" key="9">
    <source>
        <dbReference type="RuleBase" id="RU003946"/>
    </source>
</evidence>
<dbReference type="PROSITE" id="PS00123">
    <property type="entry name" value="ALKALINE_PHOSPHATASE"/>
    <property type="match status" value="1"/>
</dbReference>
<feature type="region of interest" description="Disordered" evidence="10">
    <location>
        <begin position="57"/>
        <end position="76"/>
    </location>
</feature>
<comment type="similarity">
    <text evidence="1 9">Belongs to the alkaline phosphatase family.</text>
</comment>
<comment type="cofactor">
    <cofactor evidence="8">
        <name>Mg(2+)</name>
        <dbReference type="ChEBI" id="CHEBI:18420"/>
    </cofactor>
    <text evidence="8">Binds 1 Mg(2+) ion.</text>
</comment>
<dbReference type="AlphaFoldDB" id="A6WGR7"/>
<evidence type="ECO:0000256" key="3">
    <source>
        <dbReference type="ARBA" id="ARBA00022723"/>
    </source>
</evidence>
<dbReference type="EMBL" id="CP000751">
    <property type="protein sequence ID" value="ABS06006.1"/>
    <property type="molecule type" value="Genomic_DNA"/>
</dbReference>
<feature type="compositionally biased region" description="Low complexity" evidence="10">
    <location>
        <begin position="396"/>
        <end position="407"/>
    </location>
</feature>
<evidence type="ECO:0000256" key="8">
    <source>
        <dbReference type="PIRSR" id="PIRSR601952-2"/>
    </source>
</evidence>
<evidence type="ECO:0000256" key="6">
    <source>
        <dbReference type="ARBA" id="ARBA00022842"/>
    </source>
</evidence>
<feature type="binding site" evidence="8">
    <location>
        <position position="377"/>
    </location>
    <ligand>
        <name>Zn(2+)</name>
        <dbReference type="ChEBI" id="CHEBI:29105"/>
        <label>2</label>
    </ligand>
</feature>
<dbReference type="GO" id="GO:0046872">
    <property type="term" value="F:metal ion binding"/>
    <property type="evidence" value="ECO:0007669"/>
    <property type="project" value="UniProtKB-KW"/>
</dbReference>
<feature type="binding site" evidence="8">
    <location>
        <position position="335"/>
    </location>
    <ligand>
        <name>Zn(2+)</name>
        <dbReference type="ChEBI" id="CHEBI:29105"/>
        <label>2</label>
    </ligand>
</feature>
<keyword evidence="6 8" id="KW-0460">Magnesium</keyword>
<evidence type="ECO:0000256" key="5">
    <source>
        <dbReference type="ARBA" id="ARBA00022833"/>
    </source>
</evidence>
<dbReference type="SUPFAM" id="SSF53649">
    <property type="entry name" value="Alkaline phosphatase-like"/>
    <property type="match status" value="1"/>
</dbReference>
<dbReference type="Proteomes" id="UP000001116">
    <property type="component" value="Plasmid pKRAD01"/>
</dbReference>
<organism evidence="11 12">
    <name type="scientific">Kineococcus radiotolerans (strain ATCC BAA-149 / DSM 14245 / SRS30216)</name>
    <dbReference type="NCBI Taxonomy" id="266940"/>
    <lineage>
        <taxon>Bacteria</taxon>
        <taxon>Bacillati</taxon>
        <taxon>Actinomycetota</taxon>
        <taxon>Actinomycetes</taxon>
        <taxon>Kineosporiales</taxon>
        <taxon>Kineosporiaceae</taxon>
        <taxon>Kineococcus</taxon>
    </lineage>
</organism>
<evidence type="ECO:0000256" key="1">
    <source>
        <dbReference type="ARBA" id="ARBA00005984"/>
    </source>
</evidence>
<geneLocation type="plasmid" evidence="11 12">
    <name>pKRAD01</name>
</geneLocation>
<feature type="binding site" evidence="8">
    <location>
        <position position="427"/>
    </location>
    <ligand>
        <name>Zn(2+)</name>
        <dbReference type="ChEBI" id="CHEBI:29105"/>
        <label>2</label>
    </ligand>
</feature>
<feature type="binding site" evidence="8">
    <location>
        <position position="89"/>
    </location>
    <ligand>
        <name>Zn(2+)</name>
        <dbReference type="ChEBI" id="CHEBI:29105"/>
        <label>2</label>
    </ligand>
</feature>
<evidence type="ECO:0000256" key="7">
    <source>
        <dbReference type="PIRSR" id="PIRSR601952-1"/>
    </source>
</evidence>
<feature type="region of interest" description="Disordered" evidence="10">
    <location>
        <begin position="381"/>
        <end position="408"/>
    </location>
</feature>
<feature type="binding site" evidence="8">
    <location>
        <position position="89"/>
    </location>
    <ligand>
        <name>Mg(2+)</name>
        <dbReference type="ChEBI" id="CHEBI:18420"/>
    </ligand>
</feature>
<dbReference type="HOGENOM" id="CLU_008539_6_2_11"/>
<keyword evidence="4 11" id="KW-0378">Hydrolase</keyword>
<protein>
    <submittedName>
        <fullName evidence="11">Alkaline phosphatase</fullName>
        <ecNumber evidence="11">3.1.3.1</ecNumber>
    </submittedName>
</protein>
<dbReference type="PRINTS" id="PR00113">
    <property type="entry name" value="ALKPHPHTASE"/>
</dbReference>
<dbReference type="EC" id="3.1.3.1" evidence="11"/>
<feature type="binding site" evidence="8">
    <location>
        <position position="339"/>
    </location>
    <ligand>
        <name>Zn(2+)</name>
        <dbReference type="ChEBI" id="CHEBI:29105"/>
        <label>2</label>
    </ligand>
</feature>
<keyword evidence="2" id="KW-0597">Phosphoprotein</keyword>
<dbReference type="PANTHER" id="PTHR11596">
    <property type="entry name" value="ALKALINE PHOSPHATASE"/>
    <property type="match status" value="1"/>
</dbReference>
<dbReference type="SMART" id="SM00098">
    <property type="entry name" value="alkPPc"/>
    <property type="match status" value="1"/>
</dbReference>
<comment type="cofactor">
    <cofactor evidence="8">
        <name>Zn(2+)</name>
        <dbReference type="ChEBI" id="CHEBI:29105"/>
    </cofactor>
    <text evidence="8">Binds 2 Zn(2+) ions.</text>
</comment>
<dbReference type="CDD" id="cd16012">
    <property type="entry name" value="ALP"/>
    <property type="match status" value="1"/>
</dbReference>
<feature type="binding site" evidence="8">
    <location>
        <position position="330"/>
    </location>
    <ligand>
        <name>Mg(2+)</name>
        <dbReference type="ChEBI" id="CHEBI:18420"/>
    </ligand>
</feature>
<dbReference type="Pfam" id="PF00245">
    <property type="entry name" value="Alk_phosphatase"/>
    <property type="match status" value="2"/>
</dbReference>
<keyword evidence="3 8" id="KW-0479">Metal-binding</keyword>
<dbReference type="PANTHER" id="PTHR11596:SF5">
    <property type="entry name" value="ALKALINE PHOSPHATASE"/>
    <property type="match status" value="1"/>
</dbReference>
<gene>
    <name evidence="11" type="ordered locus">Krad_4547</name>
</gene>
<keyword evidence="11" id="KW-0614">Plasmid</keyword>
<accession>A6WGR7</accession>
<name>A6WGR7_KINRD</name>
<dbReference type="Gene3D" id="3.40.720.10">
    <property type="entry name" value="Alkaline Phosphatase, subunit A"/>
    <property type="match status" value="1"/>
</dbReference>
<evidence type="ECO:0000313" key="11">
    <source>
        <dbReference type="EMBL" id="ABS06006.1"/>
    </source>
</evidence>
<feature type="compositionally biased region" description="Polar residues" evidence="10">
    <location>
        <begin position="61"/>
        <end position="70"/>
    </location>
</feature>
<dbReference type="InterPro" id="IPR017850">
    <property type="entry name" value="Alkaline_phosphatase_core_sf"/>
</dbReference>
<keyword evidence="5 8" id="KW-0862">Zinc</keyword>
<evidence type="ECO:0000256" key="10">
    <source>
        <dbReference type="SAM" id="MobiDB-lite"/>
    </source>
</evidence>
<evidence type="ECO:0000256" key="4">
    <source>
        <dbReference type="ARBA" id="ARBA00022801"/>
    </source>
</evidence>
<feature type="binding site" evidence="8">
    <location>
        <position position="188"/>
    </location>
    <ligand>
        <name>Mg(2+)</name>
        <dbReference type="ChEBI" id="CHEBI:18420"/>
    </ligand>
</feature>
<reference evidence="12" key="1">
    <citation type="journal article" date="2008" name="PLoS ONE">
        <title>Survival in nuclear waste, extreme resistance, and potential applications gleaned from the genome sequence of Kineococcus radiotolerans SRS30216.</title>
        <authorList>
            <person name="Bagwell C.E."/>
            <person name="Bhat S."/>
            <person name="Hawkins G.M."/>
            <person name="Smith B.W."/>
            <person name="Biswas T."/>
            <person name="Hoover T.R."/>
            <person name="Saunders E."/>
            <person name="Han C.S."/>
            <person name="Tsodikov O.V."/>
            <person name="Shimkets L.J."/>
        </authorList>
    </citation>
    <scope>NUCLEOTIDE SEQUENCE [LARGE SCALE GENOMIC DNA]</scope>
    <source>
        <strain evidence="12">ATCC BAA-149 / DSM 14245 / SRS30216</strain>
    </source>
</reference>
<proteinExistence type="inferred from homology"/>
<dbReference type="KEGG" id="kra:Krad_4547"/>
<feature type="binding site" evidence="8">
    <location>
        <position position="378"/>
    </location>
    <ligand>
        <name>Zn(2+)</name>
        <dbReference type="ChEBI" id="CHEBI:29105"/>
        <label>2</label>
    </ligand>
</feature>
<feature type="region of interest" description="Disordered" evidence="10">
    <location>
        <begin position="221"/>
        <end position="251"/>
    </location>
</feature>
<dbReference type="InterPro" id="IPR001952">
    <property type="entry name" value="Alkaline_phosphatase"/>
</dbReference>
<dbReference type="GO" id="GO:0004035">
    <property type="term" value="F:alkaline phosphatase activity"/>
    <property type="evidence" value="ECO:0007669"/>
    <property type="project" value="UniProtKB-EC"/>
</dbReference>
<feature type="binding site" evidence="8">
    <location>
        <position position="186"/>
    </location>
    <ligand>
        <name>Mg(2+)</name>
        <dbReference type="ChEBI" id="CHEBI:18420"/>
    </ligand>
</feature>
<sequence>MRSGRRSPSRTSQSRASLSRRLLTGAAVVGVVTTATAGVGIAAESAQRPDTRAHLAPEVQLKSSSANAGETTPAGESTKAKNMILFVGDGMGAAARQAGRLALAGLDRDLYMDSLPVSGLVHTSPEDPEAFITDSAAGATAYATGVKTFNGAVGVDARGNAVPTILERASAAGKATGLVTTGQITDATPAAFAAHVSDRGQQSLIAQQYLTSSQPDVLLGGGEDWWLPAGTPGAFPDAPAEDPEEGSRSEHGNLLQQAQNDGYTYVNSAESLQQADGEKLLGLFANQEMFQQNPEGEGDIYDPVVSLQQMTTKALDTLANDEEGFFLVVEEEGVDEFAHSNNGAKTIQAIDELDKAVLAARTFAEQDGETLVITTADHETGGLSVESVDEEDESGAGEAEGISAEDGPFPVLGGPGEFVMDWTTSGHTGVDVPLTAYGPGSQLLSGTYENTYVHDAMLTALLGR</sequence>